<protein>
    <submittedName>
        <fullName evidence="5">tRNA (Uridine-2'-O-)-methyltransferase trm7</fullName>
        <ecNumber evidence="5">2.1.1.205</ecNumber>
    </submittedName>
</protein>
<dbReference type="GO" id="GO:0005737">
    <property type="term" value="C:cytoplasm"/>
    <property type="evidence" value="ECO:0007669"/>
    <property type="project" value="TreeGrafter"/>
</dbReference>
<gene>
    <name evidence="5" type="primary">TRM7</name>
    <name evidence="5" type="ORF">OC842_004097</name>
</gene>
<evidence type="ECO:0000313" key="5">
    <source>
        <dbReference type="EMBL" id="KAK0529912.1"/>
    </source>
</evidence>
<feature type="domain" description="Ribosomal RNA methyltransferase FtsJ" evidence="4">
    <location>
        <begin position="249"/>
        <end position="283"/>
    </location>
</feature>
<name>A0AAN6GAB5_9BASI</name>
<dbReference type="Gene3D" id="3.40.50.150">
    <property type="entry name" value="Vaccinia Virus protein VP39"/>
    <property type="match status" value="1"/>
</dbReference>
<dbReference type="GO" id="GO:0002181">
    <property type="term" value="P:cytoplasmic translation"/>
    <property type="evidence" value="ECO:0007669"/>
    <property type="project" value="TreeGrafter"/>
</dbReference>
<dbReference type="InterPro" id="IPR015507">
    <property type="entry name" value="rRNA-MeTfrase_E"/>
</dbReference>
<dbReference type="Pfam" id="PF01728">
    <property type="entry name" value="FtsJ"/>
    <property type="match status" value="2"/>
</dbReference>
<keyword evidence="3" id="KW-0949">S-adenosyl-L-methionine</keyword>
<sequence>MGASTKDKRDIFYRQGKAEGYRARSAYKLIHLDELFAFLDPLAPAHSYAARFGSASAARLPPRPASAVADEHGSEERLRKRRRTIVDLCAAPGSWSQVLARTLTPKADGEDAPTLIAVDLQQMAPIPHILQLTADITLPSTAAKLRNLAGEQGAAPAPAELIICDGAPDIHGLHILDEFLHSFLLRAALSIVLRLLQPRGTFIAKIFSHDARPTVPVSAAVRAQQEGKTGVKMPYRSSADTDPMHSARTLKAQLETLFGHVHIVKPASSRPSSAEHFVVCQDFLRADSGSEGSDDPLRSSLWDSVQGRDCIAACLLEGHALPPSEEHDSAEERRRTALRSLLRFAAEGDLAA</sequence>
<dbReference type="SUPFAM" id="SSF53335">
    <property type="entry name" value="S-adenosyl-L-methionine-dependent methyltransferases"/>
    <property type="match status" value="1"/>
</dbReference>
<dbReference type="GO" id="GO:0008175">
    <property type="term" value="F:tRNA methyltransferase activity"/>
    <property type="evidence" value="ECO:0007669"/>
    <property type="project" value="TreeGrafter"/>
</dbReference>
<reference evidence="5" key="1">
    <citation type="journal article" date="2023" name="PhytoFront">
        <title>Draft Genome Resources of Seven Strains of Tilletia horrida, Causal Agent of Kernel Smut of Rice.</title>
        <authorList>
            <person name="Khanal S."/>
            <person name="Antony Babu S."/>
            <person name="Zhou X.G."/>
        </authorList>
    </citation>
    <scope>NUCLEOTIDE SEQUENCE</scope>
    <source>
        <strain evidence="5">TX3</strain>
    </source>
</reference>
<evidence type="ECO:0000256" key="1">
    <source>
        <dbReference type="ARBA" id="ARBA00022603"/>
    </source>
</evidence>
<accession>A0AAN6GAB5</accession>
<dbReference type="GO" id="GO:0030488">
    <property type="term" value="P:tRNA methylation"/>
    <property type="evidence" value="ECO:0007669"/>
    <property type="project" value="TreeGrafter"/>
</dbReference>
<dbReference type="InterPro" id="IPR029063">
    <property type="entry name" value="SAM-dependent_MTases_sf"/>
</dbReference>
<feature type="domain" description="Ribosomal RNA methyltransferase FtsJ" evidence="4">
    <location>
        <begin position="79"/>
        <end position="211"/>
    </location>
</feature>
<evidence type="ECO:0000256" key="3">
    <source>
        <dbReference type="ARBA" id="ARBA00022691"/>
    </source>
</evidence>
<dbReference type="PANTHER" id="PTHR10920:SF12">
    <property type="entry name" value="TRNA (CYTIDINE(32)_GUANOSINE(34)-2'-O)-METHYLTRANSFERASE-RELATED"/>
    <property type="match status" value="1"/>
</dbReference>
<dbReference type="PANTHER" id="PTHR10920">
    <property type="entry name" value="RIBOSOMAL RNA METHYLTRANSFERASE"/>
    <property type="match status" value="1"/>
</dbReference>
<dbReference type="EC" id="2.1.1.205" evidence="5"/>
<organism evidence="5 6">
    <name type="scientific">Tilletia horrida</name>
    <dbReference type="NCBI Taxonomy" id="155126"/>
    <lineage>
        <taxon>Eukaryota</taxon>
        <taxon>Fungi</taxon>
        <taxon>Dikarya</taxon>
        <taxon>Basidiomycota</taxon>
        <taxon>Ustilaginomycotina</taxon>
        <taxon>Exobasidiomycetes</taxon>
        <taxon>Tilletiales</taxon>
        <taxon>Tilletiaceae</taxon>
        <taxon>Tilletia</taxon>
    </lineage>
</organism>
<keyword evidence="1 5" id="KW-0489">Methyltransferase</keyword>
<proteinExistence type="inferred from homology"/>
<dbReference type="EMBL" id="JAPDMQ010000230">
    <property type="protein sequence ID" value="KAK0529912.1"/>
    <property type="molecule type" value="Genomic_DNA"/>
</dbReference>
<dbReference type="InterPro" id="IPR050082">
    <property type="entry name" value="RNA_methyltr_RlmE"/>
</dbReference>
<evidence type="ECO:0000259" key="4">
    <source>
        <dbReference type="Pfam" id="PF01728"/>
    </source>
</evidence>
<dbReference type="HAMAP" id="MF_01547">
    <property type="entry name" value="RNA_methyltr_E"/>
    <property type="match status" value="1"/>
</dbReference>
<comment type="caution">
    <text evidence="5">The sequence shown here is derived from an EMBL/GenBank/DDBJ whole genome shotgun (WGS) entry which is preliminary data.</text>
</comment>
<evidence type="ECO:0000256" key="2">
    <source>
        <dbReference type="ARBA" id="ARBA00022679"/>
    </source>
</evidence>
<dbReference type="Proteomes" id="UP001176521">
    <property type="component" value="Unassembled WGS sequence"/>
</dbReference>
<keyword evidence="2 5" id="KW-0808">Transferase</keyword>
<dbReference type="AlphaFoldDB" id="A0AAN6GAB5"/>
<evidence type="ECO:0000313" key="6">
    <source>
        <dbReference type="Proteomes" id="UP001176521"/>
    </source>
</evidence>
<keyword evidence="6" id="KW-1185">Reference proteome</keyword>
<dbReference type="InterPro" id="IPR002877">
    <property type="entry name" value="RNA_MeTrfase_FtsJ_dom"/>
</dbReference>